<dbReference type="Proteomes" id="UP001144673">
    <property type="component" value="Unassembled WGS sequence"/>
</dbReference>
<dbReference type="PANTHER" id="PTHR43205">
    <property type="entry name" value="PROSTAGLANDIN REDUCTASE"/>
    <property type="match status" value="1"/>
</dbReference>
<dbReference type="InterPro" id="IPR036291">
    <property type="entry name" value="NAD(P)-bd_dom_sf"/>
</dbReference>
<dbReference type="Gene3D" id="3.40.50.720">
    <property type="entry name" value="NAD(P)-binding Rossmann-like Domain"/>
    <property type="match status" value="1"/>
</dbReference>
<name>A0A9W8QIM1_AKAMU</name>
<dbReference type="Pfam" id="PF13602">
    <property type="entry name" value="ADH_zinc_N_2"/>
    <property type="match status" value="1"/>
</dbReference>
<evidence type="ECO:0000313" key="2">
    <source>
        <dbReference type="Proteomes" id="UP001144673"/>
    </source>
</evidence>
<dbReference type="InterPro" id="IPR045010">
    <property type="entry name" value="MDR_fam"/>
</dbReference>
<organism evidence="1 2">
    <name type="scientific">Akanthomyces muscarius</name>
    <name type="common">Entomopathogenic fungus</name>
    <name type="synonym">Lecanicillium muscarium</name>
    <dbReference type="NCBI Taxonomy" id="2231603"/>
    <lineage>
        <taxon>Eukaryota</taxon>
        <taxon>Fungi</taxon>
        <taxon>Dikarya</taxon>
        <taxon>Ascomycota</taxon>
        <taxon>Pezizomycotina</taxon>
        <taxon>Sordariomycetes</taxon>
        <taxon>Hypocreomycetidae</taxon>
        <taxon>Hypocreales</taxon>
        <taxon>Cordycipitaceae</taxon>
        <taxon>Akanthomyces</taxon>
    </lineage>
</organism>
<dbReference type="KEGG" id="amus:LMH87_008402"/>
<dbReference type="RefSeq" id="XP_056057503.1">
    <property type="nucleotide sequence ID" value="XM_056197972.1"/>
</dbReference>
<proteinExistence type="predicted"/>
<reference evidence="1" key="1">
    <citation type="journal article" date="2023" name="Access Microbiol">
        <title>De-novo genome assembly for Akanthomyces muscarius, a biocontrol agent of insect agricultural pests.</title>
        <authorList>
            <person name="Erdos Z."/>
            <person name="Studholme D.J."/>
            <person name="Raymond B."/>
            <person name="Sharma M."/>
        </authorList>
    </citation>
    <scope>NUCLEOTIDE SEQUENCE</scope>
    <source>
        <strain evidence="1">Ve6</strain>
    </source>
</reference>
<evidence type="ECO:0000313" key="1">
    <source>
        <dbReference type="EMBL" id="KAJ4159504.1"/>
    </source>
</evidence>
<dbReference type="GO" id="GO:0016628">
    <property type="term" value="F:oxidoreductase activity, acting on the CH-CH group of donors, NAD or NADP as acceptor"/>
    <property type="evidence" value="ECO:0007669"/>
    <property type="project" value="InterPro"/>
</dbReference>
<comment type="caution">
    <text evidence="1">The sequence shown here is derived from an EMBL/GenBank/DDBJ whole genome shotgun (WGS) entry which is preliminary data.</text>
</comment>
<dbReference type="AlphaFoldDB" id="A0A9W8QIM1"/>
<dbReference type="Gene3D" id="3.90.180.10">
    <property type="entry name" value="Medium-chain alcohol dehydrogenases, catalytic domain"/>
    <property type="match status" value="1"/>
</dbReference>
<gene>
    <name evidence="1" type="ORF">LMH87_008402</name>
</gene>
<dbReference type="PANTHER" id="PTHR43205:SF7">
    <property type="entry name" value="PROSTAGLANDIN REDUCTASE 1"/>
    <property type="match status" value="1"/>
</dbReference>
<accession>A0A9W8QIM1</accession>
<dbReference type="EMBL" id="JAJHUN010000005">
    <property type="protein sequence ID" value="KAJ4159504.1"/>
    <property type="molecule type" value="Genomic_DNA"/>
</dbReference>
<dbReference type="GeneID" id="80895561"/>
<protein>
    <submittedName>
        <fullName evidence="1">Uncharacterized protein</fullName>
    </submittedName>
</protein>
<sequence length="146" mass="15961">MGRLGFDGVLDYRADNFADQLLAMLPYGPDVYFDNVGGKLSQVVMGQMRRPGRIVECGQIATYNDPDTAWKVDISPIHANGLRFDGFSVALFLHRAAEARTKLRGWVEGGQLDPLEHELRGLEQLPGAIAGLFSGSNTGKLIVTIE</sequence>
<keyword evidence="2" id="KW-1185">Reference proteome</keyword>
<dbReference type="SUPFAM" id="SSF51735">
    <property type="entry name" value="NAD(P)-binding Rossmann-fold domains"/>
    <property type="match status" value="1"/>
</dbReference>